<keyword evidence="6 8" id="KW-1133">Transmembrane helix</keyword>
<feature type="transmembrane region" description="Helical" evidence="8">
    <location>
        <begin position="147"/>
        <end position="168"/>
    </location>
</feature>
<name>A0A917GLY1_9MICC</name>
<evidence type="ECO:0000256" key="1">
    <source>
        <dbReference type="ARBA" id="ARBA00004429"/>
    </source>
</evidence>
<dbReference type="GO" id="GO:0005886">
    <property type="term" value="C:plasma membrane"/>
    <property type="evidence" value="ECO:0007669"/>
    <property type="project" value="UniProtKB-SubCell"/>
</dbReference>
<evidence type="ECO:0000256" key="3">
    <source>
        <dbReference type="ARBA" id="ARBA00022475"/>
    </source>
</evidence>
<keyword evidence="12" id="KW-1185">Reference proteome</keyword>
<evidence type="ECO:0000259" key="10">
    <source>
        <dbReference type="PROSITE" id="PS50928"/>
    </source>
</evidence>
<dbReference type="PANTHER" id="PTHR43386">
    <property type="entry name" value="OLIGOPEPTIDE TRANSPORT SYSTEM PERMEASE PROTEIN APPC"/>
    <property type="match status" value="1"/>
</dbReference>
<dbReference type="InterPro" id="IPR000515">
    <property type="entry name" value="MetI-like"/>
</dbReference>
<organism evidence="11 12">
    <name type="scientific">Kocuria dechangensis</name>
    <dbReference type="NCBI Taxonomy" id="1176249"/>
    <lineage>
        <taxon>Bacteria</taxon>
        <taxon>Bacillati</taxon>
        <taxon>Actinomycetota</taxon>
        <taxon>Actinomycetes</taxon>
        <taxon>Micrococcales</taxon>
        <taxon>Micrococcaceae</taxon>
        <taxon>Kocuria</taxon>
    </lineage>
</organism>
<keyword evidence="3" id="KW-1003">Cell membrane</keyword>
<evidence type="ECO:0000256" key="7">
    <source>
        <dbReference type="ARBA" id="ARBA00023136"/>
    </source>
</evidence>
<comment type="similarity">
    <text evidence="8">Belongs to the binding-protein-dependent transport system permease family.</text>
</comment>
<dbReference type="GO" id="GO:0055085">
    <property type="term" value="P:transmembrane transport"/>
    <property type="evidence" value="ECO:0007669"/>
    <property type="project" value="InterPro"/>
</dbReference>
<feature type="transmembrane region" description="Helical" evidence="8">
    <location>
        <begin position="174"/>
        <end position="195"/>
    </location>
</feature>
<feature type="region of interest" description="Disordered" evidence="9">
    <location>
        <begin position="1"/>
        <end position="39"/>
    </location>
</feature>
<feature type="domain" description="ABC transmembrane type-1" evidence="10">
    <location>
        <begin position="112"/>
        <end position="302"/>
    </location>
</feature>
<dbReference type="SUPFAM" id="SSF161098">
    <property type="entry name" value="MetI-like"/>
    <property type="match status" value="1"/>
</dbReference>
<dbReference type="PROSITE" id="PS50928">
    <property type="entry name" value="ABC_TM1"/>
    <property type="match status" value="1"/>
</dbReference>
<dbReference type="PANTHER" id="PTHR43386:SF2">
    <property type="entry name" value="OLIGOPEPTIDE TRANSPORT SYSTEM PERMEASE PROTEIN OPPC"/>
    <property type="match status" value="1"/>
</dbReference>
<evidence type="ECO:0000256" key="5">
    <source>
        <dbReference type="ARBA" id="ARBA00022692"/>
    </source>
</evidence>
<gene>
    <name evidence="11" type="ORF">GCM10011374_11240</name>
</gene>
<evidence type="ECO:0000256" key="4">
    <source>
        <dbReference type="ARBA" id="ARBA00022519"/>
    </source>
</evidence>
<protein>
    <submittedName>
        <fullName evidence="11">Peptide ABC transporter permease</fullName>
    </submittedName>
</protein>
<keyword evidence="7 8" id="KW-0472">Membrane</keyword>
<dbReference type="RefSeq" id="WP_188535093.1">
    <property type="nucleotide sequence ID" value="NZ_BMEQ01000004.1"/>
</dbReference>
<feature type="transmembrane region" description="Helical" evidence="8">
    <location>
        <begin position="226"/>
        <end position="248"/>
    </location>
</feature>
<sequence>MSTPDVRVLPGGEPGPGPGAEGPGPRRRRPAASPGTSRAAMVQRRLRSMPRFWVGASILVLMVLWALFGNIPNIYGPADQDPFALSQAPSLQHWFGTDRIGQDLYAQVNSGLRKSLVIGLFAGLLGTAIAAVVGSVAGYLGGKVETVIVWFINFLLVLPAFYILLLFAPALRGLSWVAIIGIVALFSWMVTAQVVKAQTKSLRDREFVKAARFMGLSTPVIIARHILPNVASLLIVDATLGVVGAILAETSLSYFGLGVQPPDVSLGTLLAAGTPGAVTRPWVFVFPALALVLTLTATSIMADALRDAIDPTSGAGRA</sequence>
<accession>A0A917GLY1</accession>
<dbReference type="CDD" id="cd06261">
    <property type="entry name" value="TM_PBP2"/>
    <property type="match status" value="1"/>
</dbReference>
<dbReference type="InterPro" id="IPR035906">
    <property type="entry name" value="MetI-like_sf"/>
</dbReference>
<dbReference type="EMBL" id="BMEQ01000004">
    <property type="protein sequence ID" value="GGG50408.1"/>
    <property type="molecule type" value="Genomic_DNA"/>
</dbReference>
<keyword evidence="4" id="KW-0997">Cell inner membrane</keyword>
<reference evidence="11" key="1">
    <citation type="journal article" date="2014" name="Int. J. Syst. Evol. Microbiol.">
        <title>Complete genome sequence of Corynebacterium casei LMG S-19264T (=DSM 44701T), isolated from a smear-ripened cheese.</title>
        <authorList>
            <consortium name="US DOE Joint Genome Institute (JGI-PGF)"/>
            <person name="Walter F."/>
            <person name="Albersmeier A."/>
            <person name="Kalinowski J."/>
            <person name="Ruckert C."/>
        </authorList>
    </citation>
    <scope>NUCLEOTIDE SEQUENCE</scope>
    <source>
        <strain evidence="11">CGMCC 1.12187</strain>
    </source>
</reference>
<dbReference type="Pfam" id="PF00528">
    <property type="entry name" value="BPD_transp_1"/>
    <property type="match status" value="1"/>
</dbReference>
<feature type="transmembrane region" description="Helical" evidence="8">
    <location>
        <begin position="52"/>
        <end position="71"/>
    </location>
</feature>
<feature type="compositionally biased region" description="Gly residues" evidence="9">
    <location>
        <begin position="12"/>
        <end position="22"/>
    </location>
</feature>
<dbReference type="InterPro" id="IPR050366">
    <property type="entry name" value="BP-dependent_transpt_permease"/>
</dbReference>
<feature type="transmembrane region" description="Helical" evidence="8">
    <location>
        <begin position="282"/>
        <end position="302"/>
    </location>
</feature>
<comment type="subcellular location">
    <subcellularLocation>
        <location evidence="1">Cell inner membrane</location>
        <topology evidence="1">Multi-pass membrane protein</topology>
    </subcellularLocation>
    <subcellularLocation>
        <location evidence="8">Cell membrane</location>
        <topology evidence="8">Multi-pass membrane protein</topology>
    </subcellularLocation>
</comment>
<evidence type="ECO:0000256" key="8">
    <source>
        <dbReference type="RuleBase" id="RU363032"/>
    </source>
</evidence>
<keyword evidence="2 8" id="KW-0813">Transport</keyword>
<keyword evidence="5 8" id="KW-0812">Transmembrane</keyword>
<proteinExistence type="inferred from homology"/>
<evidence type="ECO:0000256" key="9">
    <source>
        <dbReference type="SAM" id="MobiDB-lite"/>
    </source>
</evidence>
<dbReference type="Proteomes" id="UP000638848">
    <property type="component" value="Unassembled WGS sequence"/>
</dbReference>
<comment type="caution">
    <text evidence="11">The sequence shown here is derived from an EMBL/GenBank/DDBJ whole genome shotgun (WGS) entry which is preliminary data.</text>
</comment>
<evidence type="ECO:0000256" key="6">
    <source>
        <dbReference type="ARBA" id="ARBA00022989"/>
    </source>
</evidence>
<feature type="transmembrane region" description="Helical" evidence="8">
    <location>
        <begin position="116"/>
        <end position="140"/>
    </location>
</feature>
<dbReference type="Gene3D" id="1.10.3720.10">
    <property type="entry name" value="MetI-like"/>
    <property type="match status" value="1"/>
</dbReference>
<reference evidence="11" key="2">
    <citation type="submission" date="2020-09" db="EMBL/GenBank/DDBJ databases">
        <authorList>
            <person name="Sun Q."/>
            <person name="Zhou Y."/>
        </authorList>
    </citation>
    <scope>NUCLEOTIDE SEQUENCE</scope>
    <source>
        <strain evidence="11">CGMCC 1.12187</strain>
    </source>
</reference>
<evidence type="ECO:0000313" key="12">
    <source>
        <dbReference type="Proteomes" id="UP000638848"/>
    </source>
</evidence>
<evidence type="ECO:0000313" key="11">
    <source>
        <dbReference type="EMBL" id="GGG50408.1"/>
    </source>
</evidence>
<dbReference type="AlphaFoldDB" id="A0A917GLY1"/>
<evidence type="ECO:0000256" key="2">
    <source>
        <dbReference type="ARBA" id="ARBA00022448"/>
    </source>
</evidence>